<feature type="domain" description="Extradiol ring-cleavage dioxygenase class III enzyme subunit B" evidence="7">
    <location>
        <begin position="67"/>
        <end position="303"/>
    </location>
</feature>
<organism evidence="8 9">
    <name type="scientific">Dendryphion nanum</name>
    <dbReference type="NCBI Taxonomy" id="256645"/>
    <lineage>
        <taxon>Eukaryota</taxon>
        <taxon>Fungi</taxon>
        <taxon>Dikarya</taxon>
        <taxon>Ascomycota</taxon>
        <taxon>Pezizomycotina</taxon>
        <taxon>Dothideomycetes</taxon>
        <taxon>Pleosporomycetidae</taxon>
        <taxon>Pleosporales</taxon>
        <taxon>Torulaceae</taxon>
        <taxon>Dendryphion</taxon>
    </lineage>
</organism>
<dbReference type="InterPro" id="IPR004183">
    <property type="entry name" value="Xdiol_dOase_suB"/>
</dbReference>
<name>A0A9P9INA4_9PLEO</name>
<dbReference type="GO" id="GO:0008198">
    <property type="term" value="F:ferrous iron binding"/>
    <property type="evidence" value="ECO:0007669"/>
    <property type="project" value="InterPro"/>
</dbReference>
<feature type="signal peptide" evidence="6">
    <location>
        <begin position="1"/>
        <end position="23"/>
    </location>
</feature>
<dbReference type="InterPro" id="IPR014436">
    <property type="entry name" value="Extradiol_dOase_DODA"/>
</dbReference>
<evidence type="ECO:0000256" key="6">
    <source>
        <dbReference type="SAM" id="SignalP"/>
    </source>
</evidence>
<evidence type="ECO:0000313" key="8">
    <source>
        <dbReference type="EMBL" id="KAH7128823.1"/>
    </source>
</evidence>
<evidence type="ECO:0000256" key="1">
    <source>
        <dbReference type="ARBA" id="ARBA00001947"/>
    </source>
</evidence>
<dbReference type="Proteomes" id="UP000700596">
    <property type="component" value="Unassembled WGS sequence"/>
</dbReference>
<evidence type="ECO:0000256" key="5">
    <source>
        <dbReference type="ARBA" id="ARBA00023002"/>
    </source>
</evidence>
<evidence type="ECO:0000256" key="4">
    <source>
        <dbReference type="ARBA" id="ARBA00022833"/>
    </source>
</evidence>
<keyword evidence="6" id="KW-0732">Signal</keyword>
<gene>
    <name evidence="8" type="ORF">B0J11DRAFT_280540</name>
</gene>
<keyword evidence="9" id="KW-1185">Reference proteome</keyword>
<dbReference type="PANTHER" id="PTHR30096:SF0">
    <property type="entry name" value="4,5-DOPA DIOXYGENASE EXTRADIOL-LIKE PROTEIN"/>
    <property type="match status" value="1"/>
</dbReference>
<dbReference type="EMBL" id="JAGMWT010000005">
    <property type="protein sequence ID" value="KAH7128823.1"/>
    <property type="molecule type" value="Genomic_DNA"/>
</dbReference>
<evidence type="ECO:0000259" key="7">
    <source>
        <dbReference type="Pfam" id="PF02900"/>
    </source>
</evidence>
<keyword evidence="5" id="KW-0560">Oxidoreductase</keyword>
<keyword evidence="8" id="KW-0223">Dioxygenase</keyword>
<dbReference type="Gene3D" id="3.40.830.10">
    <property type="entry name" value="LigB-like"/>
    <property type="match status" value="1"/>
</dbReference>
<dbReference type="OrthoDB" id="7396853at2759"/>
<dbReference type="AlphaFoldDB" id="A0A9P9INA4"/>
<protein>
    <submittedName>
        <fullName evidence="8">Extradiol ring-cleavage dioxygenase, class III enzyme, subunit B</fullName>
    </submittedName>
</protein>
<comment type="cofactor">
    <cofactor evidence="1">
        <name>Zn(2+)</name>
        <dbReference type="ChEBI" id="CHEBI:29105"/>
    </cofactor>
</comment>
<keyword evidence="4" id="KW-0862">Zinc</keyword>
<dbReference type="Pfam" id="PF02900">
    <property type="entry name" value="LigB"/>
    <property type="match status" value="1"/>
</dbReference>
<dbReference type="GO" id="GO:0008270">
    <property type="term" value="F:zinc ion binding"/>
    <property type="evidence" value="ECO:0007669"/>
    <property type="project" value="InterPro"/>
</dbReference>
<accession>A0A9P9INA4</accession>
<dbReference type="SUPFAM" id="SSF53213">
    <property type="entry name" value="LigB-like"/>
    <property type="match status" value="1"/>
</dbReference>
<reference evidence="8" key="1">
    <citation type="journal article" date="2021" name="Nat. Commun.">
        <title>Genetic determinants of endophytism in the Arabidopsis root mycobiome.</title>
        <authorList>
            <person name="Mesny F."/>
            <person name="Miyauchi S."/>
            <person name="Thiergart T."/>
            <person name="Pickel B."/>
            <person name="Atanasova L."/>
            <person name="Karlsson M."/>
            <person name="Huettel B."/>
            <person name="Barry K.W."/>
            <person name="Haridas S."/>
            <person name="Chen C."/>
            <person name="Bauer D."/>
            <person name="Andreopoulos W."/>
            <person name="Pangilinan J."/>
            <person name="LaButti K."/>
            <person name="Riley R."/>
            <person name="Lipzen A."/>
            <person name="Clum A."/>
            <person name="Drula E."/>
            <person name="Henrissat B."/>
            <person name="Kohler A."/>
            <person name="Grigoriev I.V."/>
            <person name="Martin F.M."/>
            <person name="Hacquard S."/>
        </authorList>
    </citation>
    <scope>NUCLEOTIDE SEQUENCE</scope>
    <source>
        <strain evidence="8">MPI-CAGE-CH-0243</strain>
    </source>
</reference>
<proteinExistence type="inferred from homology"/>
<sequence>MRLAHSSFLTLLATRFDLHRVSASTLTKHTLNPLYGAQHFLLYSSNMTRLAPVISISHGGGPMPVLGDPSQAEIAKSLRTRVPKILKLGTPEQPRAIILVTAHWSTDVVTISSGAKHELLYDYYGFPPEAYQLKYDAPGSPEVADLIEGKLKEAGILCKKDSKRGWDHGVFIPLTLIHPAATIPIIQVSVLASESPAAHFALGRALAPLRAQNIAIVGSGFASLHNLNAMFSGTTRTQKFKALNEAWSRQVAEAVENVGVEARGKAFDGWRGWEGAYDMHPRGGAEHFLPLVVCAGAAGEQGARSYSDGMMGLKMWSYYWDENEGLGAEDKQSCTIS</sequence>
<evidence type="ECO:0000256" key="2">
    <source>
        <dbReference type="ARBA" id="ARBA00007581"/>
    </source>
</evidence>
<comment type="similarity">
    <text evidence="2">Belongs to the DODA-type extradiol aromatic ring-opening dioxygenase family.</text>
</comment>
<comment type="caution">
    <text evidence="8">The sequence shown here is derived from an EMBL/GenBank/DDBJ whole genome shotgun (WGS) entry which is preliminary data.</text>
</comment>
<evidence type="ECO:0000313" key="9">
    <source>
        <dbReference type="Proteomes" id="UP000700596"/>
    </source>
</evidence>
<dbReference type="CDD" id="cd07363">
    <property type="entry name" value="45_DOPA_Dioxygenase"/>
    <property type="match status" value="1"/>
</dbReference>
<feature type="chain" id="PRO_5040399937" evidence="6">
    <location>
        <begin position="24"/>
        <end position="337"/>
    </location>
</feature>
<dbReference type="GO" id="GO:0016702">
    <property type="term" value="F:oxidoreductase activity, acting on single donors with incorporation of molecular oxygen, incorporation of two atoms of oxygen"/>
    <property type="evidence" value="ECO:0007669"/>
    <property type="project" value="UniProtKB-ARBA"/>
</dbReference>
<keyword evidence="3" id="KW-0479">Metal-binding</keyword>
<dbReference type="PANTHER" id="PTHR30096">
    <property type="entry name" value="4,5-DOPA DIOXYGENASE EXTRADIOL-LIKE PROTEIN"/>
    <property type="match status" value="1"/>
</dbReference>
<evidence type="ECO:0000256" key="3">
    <source>
        <dbReference type="ARBA" id="ARBA00022723"/>
    </source>
</evidence>